<evidence type="ECO:0000313" key="3">
    <source>
        <dbReference type="Proteomes" id="UP001159363"/>
    </source>
</evidence>
<feature type="region of interest" description="Disordered" evidence="1">
    <location>
        <begin position="312"/>
        <end position="338"/>
    </location>
</feature>
<organism evidence="2 3">
    <name type="scientific">Dryococelus australis</name>
    <dbReference type="NCBI Taxonomy" id="614101"/>
    <lineage>
        <taxon>Eukaryota</taxon>
        <taxon>Metazoa</taxon>
        <taxon>Ecdysozoa</taxon>
        <taxon>Arthropoda</taxon>
        <taxon>Hexapoda</taxon>
        <taxon>Insecta</taxon>
        <taxon>Pterygota</taxon>
        <taxon>Neoptera</taxon>
        <taxon>Polyneoptera</taxon>
        <taxon>Phasmatodea</taxon>
        <taxon>Verophasmatodea</taxon>
        <taxon>Anareolatae</taxon>
        <taxon>Phasmatidae</taxon>
        <taxon>Eurycanthinae</taxon>
        <taxon>Dryococelus</taxon>
    </lineage>
</organism>
<protein>
    <submittedName>
        <fullName evidence="2">Uncharacterized protein</fullName>
    </submittedName>
</protein>
<evidence type="ECO:0000256" key="1">
    <source>
        <dbReference type="SAM" id="MobiDB-lite"/>
    </source>
</evidence>
<evidence type="ECO:0000313" key="2">
    <source>
        <dbReference type="EMBL" id="KAJ8866569.1"/>
    </source>
</evidence>
<feature type="compositionally biased region" description="Basic and acidic residues" evidence="1">
    <location>
        <begin position="205"/>
        <end position="221"/>
    </location>
</feature>
<gene>
    <name evidence="2" type="ORF">PR048_032428</name>
</gene>
<feature type="region of interest" description="Disordered" evidence="1">
    <location>
        <begin position="198"/>
        <end position="221"/>
    </location>
</feature>
<keyword evidence="3" id="KW-1185">Reference proteome</keyword>
<dbReference type="Proteomes" id="UP001159363">
    <property type="component" value="Chromosome 15"/>
</dbReference>
<accession>A0ABQ9G268</accession>
<proteinExistence type="predicted"/>
<dbReference type="EMBL" id="JARBHB010000016">
    <property type="protein sequence ID" value="KAJ8866569.1"/>
    <property type="molecule type" value="Genomic_DNA"/>
</dbReference>
<sequence>MQAEITYYSRAVCGESNQSLARRRSLYKDQIKIPRRNLRLTGAGKRLTEKKVFHLNTLLLASHQGELDLIPSQVTPRFSQMGIVPDDSVSQRVLSENSRFSPPFHSGAAPFSPHFTLVGSQDLVVKSRPNPLTEFSSVLRTLKQLYWVHATKCARLISKVLTLSRTTSKPNRFWEHFLAYAFLPSTHRGRGWVGGMIGRAGGGKGNDKEQKNPHAERRSGGNVIEEKELAEIVSCIRKDVSFKEKHHGTGLKQCPGRPKRITNFRRVLCKLVIRQSCQLLPSQLSINAVITGFVPIVSGRIILRRSLHPVHKTTRPSQYDQKRKRSFKNHKKTKSKFASHKCTGTHMVEAGERNVSSLMGKLSQSMPRHVSVVGSLYDYEVVPVSPDNRRTSADEAQKKSAGLLLLSRASYACGAYGKNHLVADTAQVSHAACLLWKGRGSFEQTLLVDQRLTDKNRALSGPFVSSINEQKCLNFNFILNYMVIVTTSAWGEATGVDNRHVKYLLSRRLHDIDDGNAMMKPVWRKIFFPGTGYSFQWLIVQWCSSEDCVVPDQTTCDLIEESPMSFTGLGSGLAGGDRTYLEPPYIQLDGNYVHDLQIWILSLFRSGVERPLEIKSLGQYSRRQRARVPSAPYTNPGRPAAGEIVRRILRHPQYICAMHIHTRQALPALTWCEKVGKRVRSLSGGGGNEEFRPPTGRKATGRKVLRNPAERKLCEECRVFLHTSESQMSQEIYVPANACFWLFTLASDFSEALLKFYFHDIPPPRVGIGVSAGRLPRKRGGCYKTAGAELGAPHVRRGSSYRKSIAAPRIEAAISSHRLRHLAIDSVHSTVNLHQHTGARSNDFQDSKNDVIIANANLRNTEDDNLGSPLVDDRPIMNAVKYEVVSGVVWTNSTMVSSSTDTNRTGVLVIVYCSVSTGIRPCPPPRVGVPYADHAVEVMAPTAERRTNCRVATTSSEAHIKRRTVPDQADSLRHPDVTDSATGRLQACDQETPDDGGRQPIGFEDTLIIPRWRSFVRGRAGFYCVSGLTPLRLLGRKIMQGDMHRGKEGLGGHGLHFGAMTARKTRVNNAAQSRPDCNHAVRSAEASVIVQPTYSVKAAFKVGIKQLPEFFTSYSRVQFTIGSLLFFALKHLVLVSQHHTLVTVTHKAPGMYVHKSQIKADEGEAMTVWSNAGMQGRRKRETSEKTRRSATSYYMIPTCENPLLS</sequence>
<name>A0ABQ9G268_9NEOP</name>
<feature type="compositionally biased region" description="Basic residues" evidence="1">
    <location>
        <begin position="322"/>
        <end position="338"/>
    </location>
</feature>
<comment type="caution">
    <text evidence="2">The sequence shown here is derived from an EMBL/GenBank/DDBJ whole genome shotgun (WGS) entry which is preliminary data.</text>
</comment>
<reference evidence="2 3" key="1">
    <citation type="submission" date="2023-02" db="EMBL/GenBank/DDBJ databases">
        <title>LHISI_Scaffold_Assembly.</title>
        <authorList>
            <person name="Stuart O.P."/>
            <person name="Cleave R."/>
            <person name="Magrath M.J.L."/>
            <person name="Mikheyev A.S."/>
        </authorList>
    </citation>
    <scope>NUCLEOTIDE SEQUENCE [LARGE SCALE GENOMIC DNA]</scope>
    <source>
        <strain evidence="2">Daus_M_001</strain>
        <tissue evidence="2">Leg muscle</tissue>
    </source>
</reference>